<evidence type="ECO:0000313" key="1">
    <source>
        <dbReference type="EMBL" id="JAH16974.1"/>
    </source>
</evidence>
<reference evidence="1" key="1">
    <citation type="submission" date="2014-11" db="EMBL/GenBank/DDBJ databases">
        <authorList>
            <person name="Amaro Gonzalez C."/>
        </authorList>
    </citation>
    <scope>NUCLEOTIDE SEQUENCE</scope>
</reference>
<sequence>MGVVHLHVVNIQQCEWGPQSKMRLLLSRW</sequence>
<dbReference type="EMBL" id="GBXM01091603">
    <property type="protein sequence ID" value="JAH16974.1"/>
    <property type="molecule type" value="Transcribed_RNA"/>
</dbReference>
<reference evidence="1" key="2">
    <citation type="journal article" date="2015" name="Fish Shellfish Immunol.">
        <title>Early steps in the European eel (Anguilla anguilla)-Vibrio vulnificus interaction in the gills: Role of the RtxA13 toxin.</title>
        <authorList>
            <person name="Callol A."/>
            <person name="Pajuelo D."/>
            <person name="Ebbesson L."/>
            <person name="Teles M."/>
            <person name="MacKenzie S."/>
            <person name="Amaro C."/>
        </authorList>
    </citation>
    <scope>NUCLEOTIDE SEQUENCE</scope>
</reference>
<protein>
    <submittedName>
        <fullName evidence="1">Uncharacterized protein</fullName>
    </submittedName>
</protein>
<proteinExistence type="predicted"/>
<dbReference type="AlphaFoldDB" id="A0A0E9QJM8"/>
<organism evidence="1">
    <name type="scientific">Anguilla anguilla</name>
    <name type="common">European freshwater eel</name>
    <name type="synonym">Muraena anguilla</name>
    <dbReference type="NCBI Taxonomy" id="7936"/>
    <lineage>
        <taxon>Eukaryota</taxon>
        <taxon>Metazoa</taxon>
        <taxon>Chordata</taxon>
        <taxon>Craniata</taxon>
        <taxon>Vertebrata</taxon>
        <taxon>Euteleostomi</taxon>
        <taxon>Actinopterygii</taxon>
        <taxon>Neopterygii</taxon>
        <taxon>Teleostei</taxon>
        <taxon>Anguilliformes</taxon>
        <taxon>Anguillidae</taxon>
        <taxon>Anguilla</taxon>
    </lineage>
</organism>
<name>A0A0E9QJM8_ANGAN</name>
<accession>A0A0E9QJM8</accession>